<dbReference type="AlphaFoldDB" id="A0A8J3Z1L3"/>
<feature type="compositionally biased region" description="Basic and acidic residues" evidence="1">
    <location>
        <begin position="1"/>
        <end position="38"/>
    </location>
</feature>
<evidence type="ECO:0000313" key="5">
    <source>
        <dbReference type="Proteomes" id="UP000612585"/>
    </source>
</evidence>
<keyword evidence="5" id="KW-1185">Reference proteome</keyword>
<reference evidence="4" key="1">
    <citation type="submission" date="2021-01" db="EMBL/GenBank/DDBJ databases">
        <title>Whole genome shotgun sequence of Virgisporangium aurantiacum NBRC 16421.</title>
        <authorList>
            <person name="Komaki H."/>
            <person name="Tamura T."/>
        </authorList>
    </citation>
    <scope>NUCLEOTIDE SEQUENCE</scope>
    <source>
        <strain evidence="4">NBRC 16421</strain>
    </source>
</reference>
<evidence type="ECO:0000313" key="4">
    <source>
        <dbReference type="EMBL" id="GIJ53670.1"/>
    </source>
</evidence>
<keyword evidence="2" id="KW-0812">Transmembrane</keyword>
<sequence length="373" mass="40640">MADQGSRGDGEDPPFFDRDTEPIPRARFQGERGRHAAADEPAGNPGADFDPVDPPSASAEVPPDAEPRRDRPRPSPRRTGGHGEPPATPVSPAVGSASAPDPARRGRGAFDDDDDLMPAGGYRGRGASFDDEPTAFQDFPDFDDDPARYGARQSHVDGSFVVGEPITEEELGGLRGGSTPLVTSRRVVPLEDEASTLVQRYLFPTEKFRGEWKRHPIQLAKEVGIAAGVTIVVGLLAGYLSRIDAANQIAGFLVLAWLGVIVWAAWKIVDWWFDRFILTNKRVMVVSGVVTRNVAMMPLQRVTDMKYVQSALGRLLNYGTFELESAGQDQALRSIPHLPSPNELYLRIVEEMYEPEAVEARLAGAQDVIDDGT</sequence>
<feature type="transmembrane region" description="Helical" evidence="2">
    <location>
        <begin position="246"/>
        <end position="266"/>
    </location>
</feature>
<dbReference type="PANTHER" id="PTHR37938">
    <property type="entry name" value="BLL0215 PROTEIN"/>
    <property type="match status" value="1"/>
</dbReference>
<feature type="transmembrane region" description="Helical" evidence="2">
    <location>
        <begin position="223"/>
        <end position="240"/>
    </location>
</feature>
<dbReference type="InterPro" id="IPR005182">
    <property type="entry name" value="YdbS-like_PH"/>
</dbReference>
<proteinExistence type="predicted"/>
<evidence type="ECO:0000256" key="2">
    <source>
        <dbReference type="SAM" id="Phobius"/>
    </source>
</evidence>
<feature type="region of interest" description="Disordered" evidence="1">
    <location>
        <begin position="1"/>
        <end position="133"/>
    </location>
</feature>
<protein>
    <recommendedName>
        <fullName evidence="3">YdbS-like PH domain-containing protein</fullName>
    </recommendedName>
</protein>
<comment type="caution">
    <text evidence="4">The sequence shown here is derived from an EMBL/GenBank/DDBJ whole genome shotgun (WGS) entry which is preliminary data.</text>
</comment>
<keyword evidence="2" id="KW-0472">Membrane</keyword>
<evidence type="ECO:0000256" key="1">
    <source>
        <dbReference type="SAM" id="MobiDB-lite"/>
    </source>
</evidence>
<accession>A0A8J3Z1L3</accession>
<dbReference type="PANTHER" id="PTHR37938:SF1">
    <property type="entry name" value="BLL0215 PROTEIN"/>
    <property type="match status" value="1"/>
</dbReference>
<evidence type="ECO:0000259" key="3">
    <source>
        <dbReference type="Pfam" id="PF03703"/>
    </source>
</evidence>
<keyword evidence="2" id="KW-1133">Transmembrane helix</keyword>
<feature type="domain" description="YdbS-like PH" evidence="3">
    <location>
        <begin position="271"/>
        <end position="337"/>
    </location>
</feature>
<gene>
    <name evidence="4" type="ORF">Vau01_011860</name>
</gene>
<name>A0A8J3Z1L3_9ACTN</name>
<dbReference type="EMBL" id="BOPG01000009">
    <property type="protein sequence ID" value="GIJ53670.1"/>
    <property type="molecule type" value="Genomic_DNA"/>
</dbReference>
<dbReference type="Proteomes" id="UP000612585">
    <property type="component" value="Unassembled WGS sequence"/>
</dbReference>
<dbReference type="Pfam" id="PF03703">
    <property type="entry name" value="bPH_2"/>
    <property type="match status" value="1"/>
</dbReference>
<organism evidence="4 5">
    <name type="scientific">Virgisporangium aurantiacum</name>
    <dbReference type="NCBI Taxonomy" id="175570"/>
    <lineage>
        <taxon>Bacteria</taxon>
        <taxon>Bacillati</taxon>
        <taxon>Actinomycetota</taxon>
        <taxon>Actinomycetes</taxon>
        <taxon>Micromonosporales</taxon>
        <taxon>Micromonosporaceae</taxon>
        <taxon>Virgisporangium</taxon>
    </lineage>
</organism>